<dbReference type="NCBIfam" id="TIGR02937">
    <property type="entry name" value="sigma70-ECF"/>
    <property type="match status" value="1"/>
</dbReference>
<evidence type="ECO:0000259" key="5">
    <source>
        <dbReference type="Pfam" id="PF04542"/>
    </source>
</evidence>
<keyword evidence="2" id="KW-0805">Transcription regulation</keyword>
<dbReference type="Pfam" id="PF08281">
    <property type="entry name" value="Sigma70_r4_2"/>
    <property type="match status" value="1"/>
</dbReference>
<keyword evidence="4" id="KW-0804">Transcription</keyword>
<accession>A0A7C2ARU4</accession>
<feature type="domain" description="RNA polymerase sigma-70 region 2" evidence="5">
    <location>
        <begin position="55"/>
        <end position="117"/>
    </location>
</feature>
<dbReference type="SUPFAM" id="SSF88946">
    <property type="entry name" value="Sigma2 domain of RNA polymerase sigma factors"/>
    <property type="match status" value="1"/>
</dbReference>
<dbReference type="AlphaFoldDB" id="A0A7C2ARU4"/>
<dbReference type="PANTHER" id="PTHR43133">
    <property type="entry name" value="RNA POLYMERASE ECF-TYPE SIGMA FACTO"/>
    <property type="match status" value="1"/>
</dbReference>
<comment type="caution">
    <text evidence="7">The sequence shown here is derived from an EMBL/GenBank/DDBJ whole genome shotgun (WGS) entry which is preliminary data.</text>
</comment>
<evidence type="ECO:0000313" key="7">
    <source>
        <dbReference type="EMBL" id="HEF24906.1"/>
    </source>
</evidence>
<evidence type="ECO:0000256" key="1">
    <source>
        <dbReference type="ARBA" id="ARBA00010641"/>
    </source>
</evidence>
<evidence type="ECO:0000256" key="4">
    <source>
        <dbReference type="ARBA" id="ARBA00023163"/>
    </source>
</evidence>
<dbReference type="GO" id="GO:0003677">
    <property type="term" value="F:DNA binding"/>
    <property type="evidence" value="ECO:0007669"/>
    <property type="project" value="InterPro"/>
</dbReference>
<name>A0A7C2ARU4_9PSED</name>
<feature type="domain" description="RNA polymerase sigma factor 70 region 4 type 2" evidence="6">
    <location>
        <begin position="149"/>
        <end position="201"/>
    </location>
</feature>
<dbReference type="GO" id="GO:0016987">
    <property type="term" value="F:sigma factor activity"/>
    <property type="evidence" value="ECO:0007669"/>
    <property type="project" value="UniProtKB-KW"/>
</dbReference>
<dbReference type="InterPro" id="IPR013249">
    <property type="entry name" value="RNA_pol_sigma70_r4_t2"/>
</dbReference>
<dbReference type="PANTHER" id="PTHR43133:SF63">
    <property type="entry name" value="RNA POLYMERASE SIGMA FACTOR FECI-RELATED"/>
    <property type="match status" value="1"/>
</dbReference>
<gene>
    <name evidence="7" type="ORF">ENP23_03960</name>
</gene>
<dbReference type="GO" id="GO:0006352">
    <property type="term" value="P:DNA-templated transcription initiation"/>
    <property type="evidence" value="ECO:0007669"/>
    <property type="project" value="InterPro"/>
</dbReference>
<dbReference type="InterPro" id="IPR039425">
    <property type="entry name" value="RNA_pol_sigma-70-like"/>
</dbReference>
<dbReference type="Gene3D" id="1.10.1740.10">
    <property type="match status" value="1"/>
</dbReference>
<dbReference type="InterPro" id="IPR036388">
    <property type="entry name" value="WH-like_DNA-bd_sf"/>
</dbReference>
<dbReference type="EMBL" id="DSIN01000012">
    <property type="protein sequence ID" value="HEF24906.1"/>
    <property type="molecule type" value="Genomic_DNA"/>
</dbReference>
<dbReference type="InterPro" id="IPR014284">
    <property type="entry name" value="RNA_pol_sigma-70_dom"/>
</dbReference>
<dbReference type="InterPro" id="IPR007627">
    <property type="entry name" value="RNA_pol_sigma70_r2"/>
</dbReference>
<dbReference type="Pfam" id="PF04542">
    <property type="entry name" value="Sigma70_r2"/>
    <property type="match status" value="1"/>
</dbReference>
<keyword evidence="3" id="KW-0731">Sigma factor</keyword>
<evidence type="ECO:0000256" key="3">
    <source>
        <dbReference type="ARBA" id="ARBA00023082"/>
    </source>
</evidence>
<reference evidence="7" key="1">
    <citation type="journal article" date="2020" name="mSystems">
        <title>Genome- and Community-Level Interaction Insights into Carbon Utilization and Element Cycling Functions of Hydrothermarchaeota in Hydrothermal Sediment.</title>
        <authorList>
            <person name="Zhou Z."/>
            <person name="Liu Y."/>
            <person name="Xu W."/>
            <person name="Pan J."/>
            <person name="Luo Z.H."/>
            <person name="Li M."/>
        </authorList>
    </citation>
    <scope>NUCLEOTIDE SEQUENCE [LARGE SCALE GENOMIC DNA]</scope>
    <source>
        <strain evidence="7">SpSt-200</strain>
    </source>
</reference>
<dbReference type="Gene3D" id="1.10.10.10">
    <property type="entry name" value="Winged helix-like DNA-binding domain superfamily/Winged helix DNA-binding domain"/>
    <property type="match status" value="1"/>
</dbReference>
<dbReference type="InterPro" id="IPR013324">
    <property type="entry name" value="RNA_pol_sigma_r3/r4-like"/>
</dbReference>
<sequence length="208" mass="23601">MRIVCVILRVPLLPGMSNKMDFRPAMSQPARLGSPCVGATRGARDPRLDALMGTYNTHREALMRLAAKFLGCRARAEDVVQDAFVKMLESDFASAEPARYMFRVVRNLSIDRLRRQRLERNHGAEAEHEEQIRFEVSPERVLAGRESLDQLVGALNELPKRMRIVFDLSQIHGYTQRDVAKVIGTSPTMVNFLLRDTLSHCRARLGEL</sequence>
<organism evidence="7">
    <name type="scientific">Pseudomonas graminis</name>
    <dbReference type="NCBI Taxonomy" id="158627"/>
    <lineage>
        <taxon>Bacteria</taxon>
        <taxon>Pseudomonadati</taxon>
        <taxon>Pseudomonadota</taxon>
        <taxon>Gammaproteobacteria</taxon>
        <taxon>Pseudomonadales</taxon>
        <taxon>Pseudomonadaceae</taxon>
        <taxon>Pseudomonas</taxon>
    </lineage>
</organism>
<comment type="similarity">
    <text evidence="1">Belongs to the sigma-70 factor family. ECF subfamily.</text>
</comment>
<protein>
    <submittedName>
        <fullName evidence="7">Sigma-70 family RNA polymerase sigma factor</fullName>
    </submittedName>
</protein>
<proteinExistence type="inferred from homology"/>
<dbReference type="InterPro" id="IPR013325">
    <property type="entry name" value="RNA_pol_sigma_r2"/>
</dbReference>
<evidence type="ECO:0000259" key="6">
    <source>
        <dbReference type="Pfam" id="PF08281"/>
    </source>
</evidence>
<dbReference type="SUPFAM" id="SSF88659">
    <property type="entry name" value="Sigma3 and sigma4 domains of RNA polymerase sigma factors"/>
    <property type="match status" value="1"/>
</dbReference>
<evidence type="ECO:0000256" key="2">
    <source>
        <dbReference type="ARBA" id="ARBA00023015"/>
    </source>
</evidence>